<dbReference type="InterPro" id="IPR005331">
    <property type="entry name" value="Sulfotransferase"/>
</dbReference>
<accession>A0A1Y5TMQ1</accession>
<dbReference type="Proteomes" id="UP000193862">
    <property type="component" value="Unassembled WGS sequence"/>
</dbReference>
<proteinExistence type="predicted"/>
<dbReference type="OrthoDB" id="288532at2"/>
<dbReference type="SUPFAM" id="SSF52540">
    <property type="entry name" value="P-loop containing nucleoside triphosphate hydrolases"/>
    <property type="match status" value="1"/>
</dbReference>
<evidence type="ECO:0000313" key="2">
    <source>
        <dbReference type="Proteomes" id="UP000193862"/>
    </source>
</evidence>
<dbReference type="Gene3D" id="3.40.50.300">
    <property type="entry name" value="P-loop containing nucleotide triphosphate hydrolases"/>
    <property type="match status" value="1"/>
</dbReference>
<dbReference type="InterPro" id="IPR027417">
    <property type="entry name" value="P-loop_NTPase"/>
</dbReference>
<dbReference type="EMBL" id="FWFS01000013">
    <property type="protein sequence ID" value="SLN67488.1"/>
    <property type="molecule type" value="Genomic_DNA"/>
</dbReference>
<organism evidence="1 2">
    <name type="scientific">Aquimixticola soesokkakensis</name>
    <dbReference type="NCBI Taxonomy" id="1519096"/>
    <lineage>
        <taxon>Bacteria</taxon>
        <taxon>Pseudomonadati</taxon>
        <taxon>Pseudomonadota</taxon>
        <taxon>Alphaproteobacteria</taxon>
        <taxon>Rhodobacterales</taxon>
        <taxon>Paracoccaceae</taxon>
        <taxon>Aquimixticola</taxon>
    </lineage>
</organism>
<keyword evidence="2" id="KW-1185">Reference proteome</keyword>
<dbReference type="Pfam" id="PF03567">
    <property type="entry name" value="Sulfotransfer_2"/>
    <property type="match status" value="1"/>
</dbReference>
<dbReference type="GO" id="GO:0008146">
    <property type="term" value="F:sulfotransferase activity"/>
    <property type="evidence" value="ECO:0007669"/>
    <property type="project" value="InterPro"/>
</dbReference>
<dbReference type="RefSeq" id="WP_085837947.1">
    <property type="nucleotide sequence ID" value="NZ_FWFS01000013.1"/>
</dbReference>
<dbReference type="AlphaFoldDB" id="A0A1Y5TMQ1"/>
<evidence type="ECO:0000313" key="1">
    <source>
        <dbReference type="EMBL" id="SLN67488.1"/>
    </source>
</evidence>
<keyword evidence="1" id="KW-0808">Transferase</keyword>
<dbReference type="GO" id="GO:0016020">
    <property type="term" value="C:membrane"/>
    <property type="evidence" value="ECO:0007669"/>
    <property type="project" value="InterPro"/>
</dbReference>
<sequence length="218" mass="24750">MIISPGRKFIFVHIPKTGGTALSLALEDRAQADDLLIGDTPKALRRRGRVKRLQGRGKIWKHATLADIEGVVDAAQMEQWFTLALVRNPWDRAVSYYHWLRAQGWEHPQVALAKARGFSAFLNHPDTQRALSVPASHYMRDSAGREHARLYARLEHLDRDLAPFWDHLGFSLSPIQRINASTRDADWRSYYSDHDLALIARLAAEDIARFGYGNSVAK</sequence>
<protein>
    <submittedName>
        <fullName evidence="1">Sulfotransferase family protein</fullName>
    </submittedName>
</protein>
<name>A0A1Y5TMQ1_9RHOB</name>
<gene>
    <name evidence="1" type="ORF">AQS8620_03153</name>
</gene>
<reference evidence="1 2" key="1">
    <citation type="submission" date="2017-03" db="EMBL/GenBank/DDBJ databases">
        <authorList>
            <person name="Afonso C.L."/>
            <person name="Miller P.J."/>
            <person name="Scott M.A."/>
            <person name="Spackman E."/>
            <person name="Goraichik I."/>
            <person name="Dimitrov K.M."/>
            <person name="Suarez D.L."/>
            <person name="Swayne D.E."/>
        </authorList>
    </citation>
    <scope>NUCLEOTIDE SEQUENCE [LARGE SCALE GENOMIC DNA]</scope>
    <source>
        <strain evidence="1 2">CECT 8620</strain>
    </source>
</reference>